<dbReference type="SUPFAM" id="SSF52777">
    <property type="entry name" value="CoA-dependent acyltransferases"/>
    <property type="match status" value="1"/>
</dbReference>
<evidence type="ECO:0000313" key="1">
    <source>
        <dbReference type="EMBL" id="ORA33348.1"/>
    </source>
</evidence>
<dbReference type="InterPro" id="IPR023213">
    <property type="entry name" value="CAT-like_dom_sf"/>
</dbReference>
<proteinExistence type="predicted"/>
<dbReference type="Gene3D" id="3.30.559.10">
    <property type="entry name" value="Chloramphenicol acetyltransferase-like domain"/>
    <property type="match status" value="1"/>
</dbReference>
<organism evidence="1 2">
    <name type="scientific">Mycobacterium branderi</name>
    <dbReference type="NCBI Taxonomy" id="43348"/>
    <lineage>
        <taxon>Bacteria</taxon>
        <taxon>Bacillati</taxon>
        <taxon>Actinomycetota</taxon>
        <taxon>Actinomycetes</taxon>
        <taxon>Mycobacteriales</taxon>
        <taxon>Mycobacteriaceae</taxon>
        <taxon>Mycobacterium</taxon>
    </lineage>
</organism>
<dbReference type="AlphaFoldDB" id="A0AA91LTD4"/>
<protein>
    <submittedName>
        <fullName evidence="1">Uncharacterized protein</fullName>
    </submittedName>
</protein>
<name>A0AA91LTD4_9MYCO</name>
<reference evidence="1 2" key="1">
    <citation type="submission" date="2016-12" db="EMBL/GenBank/DDBJ databases">
        <title>The new phylogeny of genus Mycobacterium.</title>
        <authorList>
            <person name="Tortoli E."/>
            <person name="Trovato A."/>
            <person name="Cirillo D.M."/>
        </authorList>
    </citation>
    <scope>NUCLEOTIDE SEQUENCE [LARGE SCALE GENOMIC DNA]</scope>
    <source>
        <strain evidence="1 2">DSM 44624</strain>
    </source>
</reference>
<comment type="caution">
    <text evidence="1">The sequence shown here is derived from an EMBL/GenBank/DDBJ whole genome shotgun (WGS) entry which is preliminary data.</text>
</comment>
<accession>A0AA91LTD4</accession>
<sequence>MPIRLRPARESFRSHTSNHVARPDNRLALVDQALFAGHRAASQKVIIEVVWVYEHGINLDGLRRFHRNLGYGLLGRRIERSPLPFGRHRWVVDRGPSDIDIAERARPRAELSDWADERSQLPVDPERGPGWHLGVLPLTDGSTAVSLVLAHYLIDGLGLALVLADAILGNTHDLGYPPPHSRSRLRAVVQDARQTAQDIPEVVRAVVSAAKLARRGRLEVAQSPAPRPVAVHGTDGDDVVVVPTITIYVGLDEWDARAKALGGTSNTLAAGLAAKLGERVGRRRASDGAVTLQLPISERVEGDTRAFALSYARVSVDPTHVTTDLGDARAAIREALGSVREAADESSQVLWLTPFTPKRAMKRMVDAGFTDPDRPVFCSTLGDLGSVLSRLDGTDAEYAAARVTGQRITRQWLERIGGQLTVLSGRLSGKVFITVVAYQPGAENTKSALRELAAQTLAEFGLTGEID</sequence>
<evidence type="ECO:0000313" key="2">
    <source>
        <dbReference type="Proteomes" id="UP000192441"/>
    </source>
</evidence>
<dbReference type="EMBL" id="MVHM01000019">
    <property type="protein sequence ID" value="ORA33348.1"/>
    <property type="molecule type" value="Genomic_DNA"/>
</dbReference>
<dbReference type="Proteomes" id="UP000192441">
    <property type="component" value="Unassembled WGS sequence"/>
</dbReference>
<gene>
    <name evidence="1" type="ORF">BST20_22540</name>
</gene>
<dbReference type="RefSeq" id="WP_083133635.1">
    <property type="nucleotide sequence ID" value="NZ_AP022606.1"/>
</dbReference>